<proteinExistence type="predicted"/>
<evidence type="ECO:0000313" key="2">
    <source>
        <dbReference type="EMBL" id="OEE62244.1"/>
    </source>
</evidence>
<sequence length="254" mass="30154">MFSTKKAANLVRNYKLDDFHFFNVNKTIQTWEINDIESSVVRFRVFSQPIVRRFGQFEKKARELLFRPHNIDDVDAFYDGLSREYRRNLAEEQIKFLTLQVRKKNINLDEGELIFINMEPEVLSFLTVEVYELYQALFFAGANLVIEITERNIERLDLRSVYRLFDLGVEFALDDFDLMGQYLDFSLLANECFRFIKIELDMALQNKNTVSEIRESFGKEVIVERIEFQESMLEVMTLHCDYLQGYLLADPQLI</sequence>
<evidence type="ECO:0000313" key="3">
    <source>
        <dbReference type="Proteomes" id="UP000095039"/>
    </source>
</evidence>
<dbReference type="Pfam" id="PF00563">
    <property type="entry name" value="EAL"/>
    <property type="match status" value="1"/>
</dbReference>
<dbReference type="AlphaFoldDB" id="A0A1E5C9N6"/>
<protein>
    <submittedName>
        <fullName evidence="2">EAL domain-containing protein</fullName>
    </submittedName>
</protein>
<dbReference type="GO" id="GO:0071111">
    <property type="term" value="F:cyclic-guanylate-specific phosphodiesterase activity"/>
    <property type="evidence" value="ECO:0007669"/>
    <property type="project" value="InterPro"/>
</dbReference>
<dbReference type="SMART" id="SM00052">
    <property type="entry name" value="EAL"/>
    <property type="match status" value="1"/>
</dbReference>
<name>A0A1E5C9N6_9GAMM</name>
<dbReference type="InterPro" id="IPR035919">
    <property type="entry name" value="EAL_sf"/>
</dbReference>
<feature type="domain" description="EAL" evidence="1">
    <location>
        <begin position="26"/>
        <end position="254"/>
    </location>
</feature>
<evidence type="ECO:0000259" key="1">
    <source>
        <dbReference type="PROSITE" id="PS50883"/>
    </source>
</evidence>
<dbReference type="InterPro" id="IPR050706">
    <property type="entry name" value="Cyclic-di-GMP_PDE-like"/>
</dbReference>
<organism evidence="2 3">
    <name type="scientific">Enterovibrio norvegicus FF-454</name>
    <dbReference type="NCBI Taxonomy" id="1185651"/>
    <lineage>
        <taxon>Bacteria</taxon>
        <taxon>Pseudomonadati</taxon>
        <taxon>Pseudomonadota</taxon>
        <taxon>Gammaproteobacteria</taxon>
        <taxon>Vibrionales</taxon>
        <taxon>Vibrionaceae</taxon>
        <taxon>Enterovibrio</taxon>
    </lineage>
</organism>
<dbReference type="PANTHER" id="PTHR33121:SF79">
    <property type="entry name" value="CYCLIC DI-GMP PHOSPHODIESTERASE PDED-RELATED"/>
    <property type="match status" value="1"/>
</dbReference>
<dbReference type="PANTHER" id="PTHR33121">
    <property type="entry name" value="CYCLIC DI-GMP PHOSPHODIESTERASE PDEF"/>
    <property type="match status" value="1"/>
</dbReference>
<dbReference type="Gene3D" id="3.20.20.450">
    <property type="entry name" value="EAL domain"/>
    <property type="match status" value="1"/>
</dbReference>
<dbReference type="RefSeq" id="WP_016962202.1">
    <property type="nucleotide sequence ID" value="NZ_AJWN02000040.1"/>
</dbReference>
<comment type="caution">
    <text evidence="2">The sequence shown here is derived from an EMBL/GenBank/DDBJ whole genome shotgun (WGS) entry which is preliminary data.</text>
</comment>
<dbReference type="PROSITE" id="PS50883">
    <property type="entry name" value="EAL"/>
    <property type="match status" value="1"/>
</dbReference>
<dbReference type="Proteomes" id="UP000095039">
    <property type="component" value="Unassembled WGS sequence"/>
</dbReference>
<reference evidence="2 3" key="1">
    <citation type="journal article" date="2012" name="Science">
        <title>Ecological populations of bacteria act as socially cohesive units of antibiotic production and resistance.</title>
        <authorList>
            <person name="Cordero O.X."/>
            <person name="Wildschutte H."/>
            <person name="Kirkup B."/>
            <person name="Proehl S."/>
            <person name="Ngo L."/>
            <person name="Hussain F."/>
            <person name="Le Roux F."/>
            <person name="Mincer T."/>
            <person name="Polz M.F."/>
        </authorList>
    </citation>
    <scope>NUCLEOTIDE SEQUENCE [LARGE SCALE GENOMIC DNA]</scope>
    <source>
        <strain evidence="2 3">FF-454</strain>
    </source>
</reference>
<dbReference type="SUPFAM" id="SSF141868">
    <property type="entry name" value="EAL domain-like"/>
    <property type="match status" value="1"/>
</dbReference>
<keyword evidence="3" id="KW-1185">Reference proteome</keyword>
<gene>
    <name evidence="2" type="ORF">A1OK_01680</name>
</gene>
<dbReference type="EMBL" id="AJWN02000040">
    <property type="protein sequence ID" value="OEE62244.1"/>
    <property type="molecule type" value="Genomic_DNA"/>
</dbReference>
<accession>A0A1E5C9N6</accession>
<dbReference type="InterPro" id="IPR001633">
    <property type="entry name" value="EAL_dom"/>
</dbReference>